<gene>
    <name evidence="8" type="primary">ftsQ</name>
    <name evidence="10" type="ORF">O0235_11725</name>
</gene>
<comment type="subcellular location">
    <subcellularLocation>
        <location evidence="8">Cell membrane</location>
        <topology evidence="8">Single-pass type II membrane protein</topology>
    </subcellularLocation>
    <subcellularLocation>
        <location evidence="1">Membrane</location>
    </subcellularLocation>
    <text evidence="8">Localizes to the division septum.</text>
</comment>
<feature type="transmembrane region" description="Helical" evidence="8">
    <location>
        <begin position="64"/>
        <end position="85"/>
    </location>
</feature>
<dbReference type="InterPro" id="IPR034746">
    <property type="entry name" value="POTRA"/>
</dbReference>
<evidence type="ECO:0000256" key="6">
    <source>
        <dbReference type="ARBA" id="ARBA00023136"/>
    </source>
</evidence>
<proteinExistence type="inferred from homology"/>
<keyword evidence="6 8" id="KW-0472">Membrane</keyword>
<dbReference type="InterPro" id="IPR013685">
    <property type="entry name" value="POTRA_FtsQ_type"/>
</dbReference>
<organism evidence="10 11">
    <name type="scientific">Tepidiforma flava</name>
    <dbReference type="NCBI Taxonomy" id="3004094"/>
    <lineage>
        <taxon>Bacteria</taxon>
        <taxon>Bacillati</taxon>
        <taxon>Chloroflexota</taxon>
        <taxon>Tepidiformia</taxon>
        <taxon>Tepidiformales</taxon>
        <taxon>Tepidiformaceae</taxon>
        <taxon>Tepidiforma</taxon>
    </lineage>
</organism>
<dbReference type="PANTHER" id="PTHR37820:SF1">
    <property type="entry name" value="CELL DIVISION PROTEIN FTSQ"/>
    <property type="match status" value="1"/>
</dbReference>
<dbReference type="HAMAP" id="MF_00911">
    <property type="entry name" value="FtsQ_subfam"/>
    <property type="match status" value="1"/>
</dbReference>
<dbReference type="EMBL" id="CP115149">
    <property type="protein sequence ID" value="WBL35440.1"/>
    <property type="molecule type" value="Genomic_DNA"/>
</dbReference>
<evidence type="ECO:0000256" key="3">
    <source>
        <dbReference type="ARBA" id="ARBA00022618"/>
    </source>
</evidence>
<comment type="similarity">
    <text evidence="8">Belongs to the FtsQ/DivIB family. FtsQ subfamily.</text>
</comment>
<accession>A0ABY7M5W3</accession>
<evidence type="ECO:0000256" key="2">
    <source>
        <dbReference type="ARBA" id="ARBA00022475"/>
    </source>
</evidence>
<dbReference type="RefSeq" id="WP_270055966.1">
    <property type="nucleotide sequence ID" value="NZ_CP115149.1"/>
</dbReference>
<keyword evidence="3 8" id="KW-0132">Cell division</keyword>
<evidence type="ECO:0000259" key="9">
    <source>
        <dbReference type="PROSITE" id="PS51779"/>
    </source>
</evidence>
<dbReference type="Proteomes" id="UP001212803">
    <property type="component" value="Chromosome"/>
</dbReference>
<evidence type="ECO:0000256" key="4">
    <source>
        <dbReference type="ARBA" id="ARBA00022692"/>
    </source>
</evidence>
<evidence type="ECO:0000256" key="7">
    <source>
        <dbReference type="ARBA" id="ARBA00023306"/>
    </source>
</evidence>
<evidence type="ECO:0000256" key="8">
    <source>
        <dbReference type="HAMAP-Rule" id="MF_00911"/>
    </source>
</evidence>
<keyword evidence="7 8" id="KW-0131">Cell cycle</keyword>
<protein>
    <recommendedName>
        <fullName evidence="8">Cell division protein FtsQ</fullName>
    </recommendedName>
</protein>
<sequence>MIIRRNRGQQPGVVRKIVRRTRPAVGGNGPRRAIVRRRPLVIGEGVVPPQPRRRLRPALPGRRAVAAVGGLALAAALVAGAAWLYRSPYFRVETVEVQGAQRMSDRTIVAAADLLGRSMLTADLAAAQRAVYQLPLVSSVRIERDWPSTVRIIVEERRPWGTWEQAGVDYLIDREGVVIAVGERLPAGAPAIRSSEPGSRLVGDRVDYQAVDAAAEIYELLPRQLGTTVEEVAFIKGKGVQVTTADGQVALFGDSSSIAYKLAVWAALAAEARQRHIAYTTIDLRYGNRPVLQ</sequence>
<keyword evidence="2 8" id="KW-1003">Cell membrane</keyword>
<keyword evidence="5 8" id="KW-1133">Transmembrane helix</keyword>
<dbReference type="Pfam" id="PF08478">
    <property type="entry name" value="POTRA_1"/>
    <property type="match status" value="1"/>
</dbReference>
<keyword evidence="11" id="KW-1185">Reference proteome</keyword>
<dbReference type="PANTHER" id="PTHR37820">
    <property type="entry name" value="CELL DIVISION PROTEIN DIVIB"/>
    <property type="match status" value="1"/>
</dbReference>
<name>A0ABY7M5W3_9CHLR</name>
<comment type="function">
    <text evidence="8">Essential cell division protein.</text>
</comment>
<evidence type="ECO:0000313" key="11">
    <source>
        <dbReference type="Proteomes" id="UP001212803"/>
    </source>
</evidence>
<dbReference type="Gene3D" id="3.10.20.310">
    <property type="entry name" value="membrane protein fhac"/>
    <property type="match status" value="1"/>
</dbReference>
<dbReference type="InterPro" id="IPR005548">
    <property type="entry name" value="Cell_div_FtsQ/DivIB_C"/>
</dbReference>
<evidence type="ECO:0000256" key="1">
    <source>
        <dbReference type="ARBA" id="ARBA00004370"/>
    </source>
</evidence>
<feature type="domain" description="POTRA" evidence="9">
    <location>
        <begin position="90"/>
        <end position="157"/>
    </location>
</feature>
<reference evidence="10 11" key="1">
    <citation type="journal article" date="2023" name="ISME J.">
        <title>Thermophilic Dehalococcoidia with unusual traits shed light on an unexpected past.</title>
        <authorList>
            <person name="Palmer M."/>
            <person name="Covington J.K."/>
            <person name="Zhou E.M."/>
            <person name="Thomas S.C."/>
            <person name="Habib N."/>
            <person name="Seymour C.O."/>
            <person name="Lai D."/>
            <person name="Johnston J."/>
            <person name="Hashimi A."/>
            <person name="Jiao J.Y."/>
            <person name="Muok A.R."/>
            <person name="Liu L."/>
            <person name="Xian W.D."/>
            <person name="Zhi X.Y."/>
            <person name="Li M.M."/>
            <person name="Silva L.P."/>
            <person name="Bowen B.P."/>
            <person name="Louie K."/>
            <person name="Briegel A."/>
            <person name="Pett-Ridge J."/>
            <person name="Weber P.K."/>
            <person name="Tocheva E.I."/>
            <person name="Woyke T."/>
            <person name="Northen T.R."/>
            <person name="Mayali X."/>
            <person name="Li W.J."/>
            <person name="Hedlund B.P."/>
        </authorList>
    </citation>
    <scope>NUCLEOTIDE SEQUENCE [LARGE SCALE GENOMIC DNA]</scope>
    <source>
        <strain evidence="10 11">YIM 72310</strain>
    </source>
</reference>
<dbReference type="PROSITE" id="PS51779">
    <property type="entry name" value="POTRA"/>
    <property type="match status" value="1"/>
</dbReference>
<keyword evidence="4 8" id="KW-0812">Transmembrane</keyword>
<evidence type="ECO:0000313" key="10">
    <source>
        <dbReference type="EMBL" id="WBL35440.1"/>
    </source>
</evidence>
<dbReference type="InterPro" id="IPR050487">
    <property type="entry name" value="FtsQ_DivIB"/>
</dbReference>
<dbReference type="Pfam" id="PF03799">
    <property type="entry name" value="FtsQ_DivIB_C"/>
    <property type="match status" value="1"/>
</dbReference>
<evidence type="ECO:0000256" key="5">
    <source>
        <dbReference type="ARBA" id="ARBA00022989"/>
    </source>
</evidence>
<dbReference type="InterPro" id="IPR026579">
    <property type="entry name" value="FtsQ"/>
</dbReference>